<feature type="chain" id="PRO_5015742983" description="Phospholipid-binding protein" evidence="1">
    <location>
        <begin position="22"/>
        <end position="129"/>
    </location>
</feature>
<organism evidence="2 3">
    <name type="scientific">Breoghania corrubedonensis</name>
    <dbReference type="NCBI Taxonomy" id="665038"/>
    <lineage>
        <taxon>Bacteria</taxon>
        <taxon>Pseudomonadati</taxon>
        <taxon>Pseudomonadota</taxon>
        <taxon>Alphaproteobacteria</taxon>
        <taxon>Hyphomicrobiales</taxon>
        <taxon>Stappiaceae</taxon>
        <taxon>Breoghania</taxon>
    </lineage>
</organism>
<sequence>MRVAASLVTAVAVLWAGQASAFDFSFNWGHIPKCTTGRPGSVPSPIFKLRSVPKGTATIRFRMKDLAVPAYPHGGGKVRYSGKATIAAGAFRYLSPCPPGGRHTYEWTAEARDAAGKVLARATASRRYP</sequence>
<dbReference type="InterPro" id="IPR036610">
    <property type="entry name" value="PEBP-like_sf"/>
</dbReference>
<name>A0A2T5UNT9_9HYPH</name>
<evidence type="ECO:0008006" key="4">
    <source>
        <dbReference type="Google" id="ProtNLM"/>
    </source>
</evidence>
<keyword evidence="1" id="KW-0732">Signal</keyword>
<dbReference type="RefSeq" id="WP_245926955.1">
    <property type="nucleotide sequence ID" value="NZ_QAYG01000017.1"/>
</dbReference>
<accession>A0A2T5UNT9</accession>
<comment type="caution">
    <text evidence="2">The sequence shown here is derived from an EMBL/GenBank/DDBJ whole genome shotgun (WGS) entry which is preliminary data.</text>
</comment>
<dbReference type="Proteomes" id="UP000244081">
    <property type="component" value="Unassembled WGS sequence"/>
</dbReference>
<evidence type="ECO:0000256" key="1">
    <source>
        <dbReference type="SAM" id="SignalP"/>
    </source>
</evidence>
<protein>
    <recommendedName>
        <fullName evidence="4">Phospholipid-binding protein</fullName>
    </recommendedName>
</protein>
<evidence type="ECO:0000313" key="2">
    <source>
        <dbReference type="EMBL" id="PTW53185.1"/>
    </source>
</evidence>
<gene>
    <name evidence="2" type="ORF">C8N35_1171</name>
</gene>
<proteinExistence type="predicted"/>
<evidence type="ECO:0000313" key="3">
    <source>
        <dbReference type="Proteomes" id="UP000244081"/>
    </source>
</evidence>
<dbReference type="EMBL" id="QAYG01000017">
    <property type="protein sequence ID" value="PTW53185.1"/>
    <property type="molecule type" value="Genomic_DNA"/>
</dbReference>
<keyword evidence="3" id="KW-1185">Reference proteome</keyword>
<reference evidence="2 3" key="1">
    <citation type="submission" date="2018-04" db="EMBL/GenBank/DDBJ databases">
        <title>Genomic Encyclopedia of Archaeal and Bacterial Type Strains, Phase II (KMG-II): from individual species to whole genera.</title>
        <authorList>
            <person name="Goeker M."/>
        </authorList>
    </citation>
    <scope>NUCLEOTIDE SEQUENCE [LARGE SCALE GENOMIC DNA]</scope>
    <source>
        <strain evidence="2 3">DSM 23382</strain>
    </source>
</reference>
<feature type="signal peptide" evidence="1">
    <location>
        <begin position="1"/>
        <end position="21"/>
    </location>
</feature>
<dbReference type="AlphaFoldDB" id="A0A2T5UNT9"/>
<dbReference type="SUPFAM" id="SSF49777">
    <property type="entry name" value="PEBP-like"/>
    <property type="match status" value="1"/>
</dbReference>